<evidence type="ECO:0000313" key="8">
    <source>
        <dbReference type="EMBL" id="CDY34752.1"/>
    </source>
</evidence>
<dbReference type="PaxDb" id="3708-A0A078CL78"/>
<dbReference type="InterPro" id="IPR002100">
    <property type="entry name" value="TF_MADSbox"/>
</dbReference>
<feature type="compositionally biased region" description="Basic and acidic residues" evidence="6">
    <location>
        <begin position="1"/>
        <end position="10"/>
    </location>
</feature>
<evidence type="ECO:0000256" key="2">
    <source>
        <dbReference type="ARBA" id="ARBA00023015"/>
    </source>
</evidence>
<accession>A0A078CL78</accession>
<feature type="domain" description="MADS-box" evidence="7">
    <location>
        <begin position="9"/>
        <end position="31"/>
    </location>
</feature>
<evidence type="ECO:0000256" key="6">
    <source>
        <dbReference type="SAM" id="MobiDB-lite"/>
    </source>
</evidence>
<evidence type="ECO:0000259" key="7">
    <source>
        <dbReference type="PROSITE" id="PS50066"/>
    </source>
</evidence>
<evidence type="ECO:0000313" key="9">
    <source>
        <dbReference type="Proteomes" id="UP000028999"/>
    </source>
</evidence>
<dbReference type="GO" id="GO:0046983">
    <property type="term" value="F:protein dimerization activity"/>
    <property type="evidence" value="ECO:0007669"/>
    <property type="project" value="InterPro"/>
</dbReference>
<evidence type="ECO:0000256" key="1">
    <source>
        <dbReference type="ARBA" id="ARBA00004123"/>
    </source>
</evidence>
<feature type="region of interest" description="Disordered" evidence="6">
    <location>
        <begin position="1"/>
        <end position="25"/>
    </location>
</feature>
<dbReference type="AlphaFoldDB" id="A0A078CL78"/>
<dbReference type="GO" id="GO:0005634">
    <property type="term" value="C:nucleus"/>
    <property type="evidence" value="ECO:0007669"/>
    <property type="project" value="UniProtKB-SubCell"/>
</dbReference>
<dbReference type="Proteomes" id="UP000028999">
    <property type="component" value="Unassembled WGS sequence"/>
</dbReference>
<dbReference type="GO" id="GO:0003677">
    <property type="term" value="F:DNA binding"/>
    <property type="evidence" value="ECO:0007669"/>
    <property type="project" value="UniProtKB-KW"/>
</dbReference>
<keyword evidence="3" id="KW-0238">DNA-binding</keyword>
<name>A0A078CL78_BRANA</name>
<dbReference type="Gramene" id="CDY34752">
    <property type="protein sequence ID" value="CDY34752"/>
    <property type="gene ID" value="GSBRNA2T00057291001"/>
</dbReference>
<organism evidence="8 9">
    <name type="scientific">Brassica napus</name>
    <name type="common">Rape</name>
    <dbReference type="NCBI Taxonomy" id="3708"/>
    <lineage>
        <taxon>Eukaryota</taxon>
        <taxon>Viridiplantae</taxon>
        <taxon>Streptophyta</taxon>
        <taxon>Embryophyta</taxon>
        <taxon>Tracheophyta</taxon>
        <taxon>Spermatophyta</taxon>
        <taxon>Magnoliopsida</taxon>
        <taxon>eudicotyledons</taxon>
        <taxon>Gunneridae</taxon>
        <taxon>Pentapetalae</taxon>
        <taxon>rosids</taxon>
        <taxon>malvids</taxon>
        <taxon>Brassicales</taxon>
        <taxon>Brassicaceae</taxon>
        <taxon>Brassiceae</taxon>
        <taxon>Brassica</taxon>
    </lineage>
</organism>
<dbReference type="Gramene" id="CDX76789">
    <property type="protein sequence ID" value="CDX76789"/>
    <property type="gene ID" value="GSBRNA2T00127287001"/>
</dbReference>
<gene>
    <name evidence="8" type="primary">BnaA09g41190D</name>
    <name evidence="8" type="ORF">GSBRNA2T00057291001</name>
</gene>
<dbReference type="PROSITE" id="PS50066">
    <property type="entry name" value="MADS_BOX_2"/>
    <property type="match status" value="1"/>
</dbReference>
<comment type="subcellular location">
    <subcellularLocation>
        <location evidence="1">Nucleus</location>
    </subcellularLocation>
</comment>
<keyword evidence="4" id="KW-0804">Transcription</keyword>
<keyword evidence="9" id="KW-1185">Reference proteome</keyword>
<keyword evidence="2" id="KW-0805">Transcription regulation</keyword>
<evidence type="ECO:0000256" key="5">
    <source>
        <dbReference type="ARBA" id="ARBA00023242"/>
    </source>
</evidence>
<sequence>MMSKKKESMGRQRIPMVKIKKETHRQVTFSKPSNPYWTVTCPETICP</sequence>
<dbReference type="EMBL" id="LK032341">
    <property type="protein sequence ID" value="CDY34752.1"/>
    <property type="molecule type" value="Genomic_DNA"/>
</dbReference>
<keyword evidence="5" id="KW-0539">Nucleus</keyword>
<evidence type="ECO:0000256" key="3">
    <source>
        <dbReference type="ARBA" id="ARBA00023125"/>
    </source>
</evidence>
<dbReference type="InterPro" id="IPR036879">
    <property type="entry name" value="TF_MADSbox_sf"/>
</dbReference>
<dbReference type="SUPFAM" id="SSF55455">
    <property type="entry name" value="SRF-like"/>
    <property type="match status" value="1"/>
</dbReference>
<protein>
    <submittedName>
        <fullName evidence="8">BnaA09g41190D protein</fullName>
    </submittedName>
</protein>
<proteinExistence type="predicted"/>
<evidence type="ECO:0000256" key="4">
    <source>
        <dbReference type="ARBA" id="ARBA00023163"/>
    </source>
</evidence>
<reference evidence="8 9" key="1">
    <citation type="journal article" date="2014" name="Science">
        <title>Plant genetics. Early allopolyploid evolution in the post-Neolithic Brassica napus oilseed genome.</title>
        <authorList>
            <person name="Chalhoub B."/>
            <person name="Denoeud F."/>
            <person name="Liu S."/>
            <person name="Parkin I.A."/>
            <person name="Tang H."/>
            <person name="Wang X."/>
            <person name="Chiquet J."/>
            <person name="Belcram H."/>
            <person name="Tong C."/>
            <person name="Samans B."/>
            <person name="Correa M."/>
            <person name="Da Silva C."/>
            <person name="Just J."/>
            <person name="Falentin C."/>
            <person name="Koh C.S."/>
            <person name="Le Clainche I."/>
            <person name="Bernard M."/>
            <person name="Bento P."/>
            <person name="Noel B."/>
            <person name="Labadie K."/>
            <person name="Alberti A."/>
            <person name="Charles M."/>
            <person name="Arnaud D."/>
            <person name="Guo H."/>
            <person name="Daviaud C."/>
            <person name="Alamery S."/>
            <person name="Jabbari K."/>
            <person name="Zhao M."/>
            <person name="Edger P.P."/>
            <person name="Chelaifa H."/>
            <person name="Tack D."/>
            <person name="Lassalle G."/>
            <person name="Mestiri I."/>
            <person name="Schnel N."/>
            <person name="Le Paslier M.C."/>
            <person name="Fan G."/>
            <person name="Renault V."/>
            <person name="Bayer P.E."/>
            <person name="Golicz A.A."/>
            <person name="Manoli S."/>
            <person name="Lee T.H."/>
            <person name="Thi V.H."/>
            <person name="Chalabi S."/>
            <person name="Hu Q."/>
            <person name="Fan C."/>
            <person name="Tollenaere R."/>
            <person name="Lu Y."/>
            <person name="Battail C."/>
            <person name="Shen J."/>
            <person name="Sidebottom C.H."/>
            <person name="Wang X."/>
            <person name="Canaguier A."/>
            <person name="Chauveau A."/>
            <person name="Berard A."/>
            <person name="Deniot G."/>
            <person name="Guan M."/>
            <person name="Liu Z."/>
            <person name="Sun F."/>
            <person name="Lim Y.P."/>
            <person name="Lyons E."/>
            <person name="Town C.D."/>
            <person name="Bancroft I."/>
            <person name="Wang X."/>
            <person name="Meng J."/>
            <person name="Ma J."/>
            <person name="Pires J.C."/>
            <person name="King G.J."/>
            <person name="Brunel D."/>
            <person name="Delourme R."/>
            <person name="Renard M."/>
            <person name="Aury J.M."/>
            <person name="Adams K.L."/>
            <person name="Batley J."/>
            <person name="Snowdon R.J."/>
            <person name="Tost J."/>
            <person name="Edwards D."/>
            <person name="Zhou Y."/>
            <person name="Hua W."/>
            <person name="Sharpe A.G."/>
            <person name="Paterson A.H."/>
            <person name="Guan C."/>
            <person name="Wincker P."/>
        </authorList>
    </citation>
    <scope>NUCLEOTIDE SEQUENCE [LARGE SCALE GENOMIC DNA]</scope>
    <source>
        <strain evidence="9">cv. Darmor-bzh</strain>
    </source>
</reference>